<organism evidence="10 11">
    <name type="scientific">Coptis chinensis</name>
    <dbReference type="NCBI Taxonomy" id="261450"/>
    <lineage>
        <taxon>Eukaryota</taxon>
        <taxon>Viridiplantae</taxon>
        <taxon>Streptophyta</taxon>
        <taxon>Embryophyta</taxon>
        <taxon>Tracheophyta</taxon>
        <taxon>Spermatophyta</taxon>
        <taxon>Magnoliopsida</taxon>
        <taxon>Ranunculales</taxon>
        <taxon>Ranunculaceae</taxon>
        <taxon>Coptidoideae</taxon>
        <taxon>Coptis</taxon>
    </lineage>
</organism>
<proteinExistence type="inferred from homology"/>
<dbReference type="PANTHER" id="PTHR32285:SF372">
    <property type="entry name" value="PROTEIN TRICHOME BIREFRINGENCE-LIKE 43"/>
    <property type="match status" value="1"/>
</dbReference>
<dbReference type="GO" id="GO:0016413">
    <property type="term" value="F:O-acetyltransferase activity"/>
    <property type="evidence" value="ECO:0007669"/>
    <property type="project" value="InterPro"/>
</dbReference>
<keyword evidence="11" id="KW-1185">Reference proteome</keyword>
<keyword evidence="6" id="KW-0472">Membrane</keyword>
<feature type="chain" id="PRO_5033066420" description="Trichome birefringence-like N-terminal domain-containing protein" evidence="7">
    <location>
        <begin position="26"/>
        <end position="361"/>
    </location>
</feature>
<dbReference type="PANTHER" id="PTHR32285">
    <property type="entry name" value="PROTEIN TRICHOME BIREFRINGENCE-LIKE 9-RELATED"/>
    <property type="match status" value="1"/>
</dbReference>
<dbReference type="Pfam" id="PF14416">
    <property type="entry name" value="PMR5N"/>
    <property type="match status" value="1"/>
</dbReference>
<dbReference type="EMBL" id="JADFTS010000002">
    <property type="protein sequence ID" value="KAF9620649.1"/>
    <property type="molecule type" value="Genomic_DNA"/>
</dbReference>
<dbReference type="GO" id="GO:0005794">
    <property type="term" value="C:Golgi apparatus"/>
    <property type="evidence" value="ECO:0007669"/>
    <property type="project" value="TreeGrafter"/>
</dbReference>
<evidence type="ECO:0000256" key="2">
    <source>
        <dbReference type="ARBA" id="ARBA00007727"/>
    </source>
</evidence>
<dbReference type="OrthoDB" id="630188at2759"/>
<evidence type="ECO:0000259" key="8">
    <source>
        <dbReference type="Pfam" id="PF13839"/>
    </source>
</evidence>
<gene>
    <name evidence="10" type="ORF">IFM89_013675</name>
</gene>
<evidence type="ECO:0008006" key="12">
    <source>
        <dbReference type="Google" id="ProtNLM"/>
    </source>
</evidence>
<keyword evidence="3" id="KW-0812">Transmembrane</keyword>
<evidence type="ECO:0000256" key="3">
    <source>
        <dbReference type="ARBA" id="ARBA00022692"/>
    </source>
</evidence>
<comment type="subcellular location">
    <subcellularLocation>
        <location evidence="1">Membrane</location>
        <topology evidence="1">Single-pass membrane protein</topology>
    </subcellularLocation>
</comment>
<dbReference type="GO" id="GO:0016020">
    <property type="term" value="C:membrane"/>
    <property type="evidence" value="ECO:0007669"/>
    <property type="project" value="UniProtKB-SubCell"/>
</dbReference>
<dbReference type="InterPro" id="IPR029962">
    <property type="entry name" value="TBL"/>
</dbReference>
<sequence>MGLCGFHASCSLLSLVLIIVFLLCGEHVHSIGRLQTGGCNLFEGSWIYDATYPLYDSSQCPFFEKQFDCVRNSRPDKQYLKYKWKPTACELPRFNGQDFLERLKGKTIMFVGDSLSLNQWQSLTCMLHTAVPHSDYTIYRTGAISTVTFPEYAVKLMLFRNAFLVDIVTEKIGQVLKLDSIESGEIWLRADMLIFNTWHWWLHTGRKQPWQFLQEGNKVYKDMDRLVAYEKALITWSKWVDSNIDPTKTRVLFQGVSPDHNSSADWDDPEAQNCYAQEVPLKGSTYPAGPHPAETVVKKVLSTMSKPVSLLDVTTLSQLRVDGHPSAYGIGGHAIMDCSHWCLAGVPDTWNQLLYTTLLKI</sequence>
<comment type="similarity">
    <text evidence="2">Belongs to the PC-esterase family. TBL subfamily.</text>
</comment>
<feature type="signal peptide" evidence="7">
    <location>
        <begin position="1"/>
        <end position="25"/>
    </location>
</feature>
<keyword evidence="4" id="KW-0735">Signal-anchor</keyword>
<reference evidence="10 11" key="1">
    <citation type="submission" date="2020-10" db="EMBL/GenBank/DDBJ databases">
        <title>The Coptis chinensis genome and diversification of protoberbering-type alkaloids.</title>
        <authorList>
            <person name="Wang B."/>
            <person name="Shu S."/>
            <person name="Song C."/>
            <person name="Liu Y."/>
        </authorList>
    </citation>
    <scope>NUCLEOTIDE SEQUENCE [LARGE SCALE GENOMIC DNA]</scope>
    <source>
        <strain evidence="10">HL-2020</strain>
        <tissue evidence="10">Leaf</tissue>
    </source>
</reference>
<evidence type="ECO:0000256" key="7">
    <source>
        <dbReference type="SAM" id="SignalP"/>
    </source>
</evidence>
<comment type="caution">
    <text evidence="10">The sequence shown here is derived from an EMBL/GenBank/DDBJ whole genome shotgun (WGS) entry which is preliminary data.</text>
</comment>
<evidence type="ECO:0000313" key="11">
    <source>
        <dbReference type="Proteomes" id="UP000631114"/>
    </source>
</evidence>
<evidence type="ECO:0000256" key="1">
    <source>
        <dbReference type="ARBA" id="ARBA00004167"/>
    </source>
</evidence>
<evidence type="ECO:0000259" key="9">
    <source>
        <dbReference type="Pfam" id="PF14416"/>
    </source>
</evidence>
<evidence type="ECO:0000256" key="6">
    <source>
        <dbReference type="ARBA" id="ARBA00023136"/>
    </source>
</evidence>
<dbReference type="AlphaFoldDB" id="A0A835MB88"/>
<dbReference type="InterPro" id="IPR026057">
    <property type="entry name" value="TBL_C"/>
</dbReference>
<name>A0A835MB88_9MAGN</name>
<evidence type="ECO:0000313" key="10">
    <source>
        <dbReference type="EMBL" id="KAF9620649.1"/>
    </source>
</evidence>
<dbReference type="Proteomes" id="UP000631114">
    <property type="component" value="Unassembled WGS sequence"/>
</dbReference>
<keyword evidence="5" id="KW-1133">Transmembrane helix</keyword>
<evidence type="ECO:0000256" key="4">
    <source>
        <dbReference type="ARBA" id="ARBA00022968"/>
    </source>
</evidence>
<protein>
    <recommendedName>
        <fullName evidence="12">Trichome birefringence-like N-terminal domain-containing protein</fullName>
    </recommendedName>
</protein>
<feature type="domain" description="Trichome birefringence-like N-terminal" evidence="9">
    <location>
        <begin position="38"/>
        <end position="90"/>
    </location>
</feature>
<dbReference type="InterPro" id="IPR025846">
    <property type="entry name" value="TBL_N"/>
</dbReference>
<feature type="domain" description="Trichome birefringence-like C-terminal" evidence="8">
    <location>
        <begin position="91"/>
        <end position="356"/>
    </location>
</feature>
<accession>A0A835MB88</accession>
<dbReference type="Pfam" id="PF13839">
    <property type="entry name" value="PC-Esterase"/>
    <property type="match status" value="1"/>
</dbReference>
<evidence type="ECO:0000256" key="5">
    <source>
        <dbReference type="ARBA" id="ARBA00022989"/>
    </source>
</evidence>
<keyword evidence="7" id="KW-0732">Signal</keyword>